<evidence type="ECO:0000313" key="2">
    <source>
        <dbReference type="Proteomes" id="UP001497535"/>
    </source>
</evidence>
<sequence length="51" mass="6145">MLLYYFASAVKSIQFHVDDDIIDKLNYYYTTAIIIGKFIFKKQVYFLKNKL</sequence>
<proteinExistence type="predicted"/>
<name>A0ACB0ZFZ1_MELEN</name>
<keyword evidence="2" id="KW-1185">Reference proteome</keyword>
<organism evidence="1 2">
    <name type="scientific">Meloidogyne enterolobii</name>
    <name type="common">Root-knot nematode worm</name>
    <name type="synonym">Meloidogyne mayaguensis</name>
    <dbReference type="NCBI Taxonomy" id="390850"/>
    <lineage>
        <taxon>Eukaryota</taxon>
        <taxon>Metazoa</taxon>
        <taxon>Ecdysozoa</taxon>
        <taxon>Nematoda</taxon>
        <taxon>Chromadorea</taxon>
        <taxon>Rhabditida</taxon>
        <taxon>Tylenchina</taxon>
        <taxon>Tylenchomorpha</taxon>
        <taxon>Tylenchoidea</taxon>
        <taxon>Meloidogynidae</taxon>
        <taxon>Meloidogyninae</taxon>
        <taxon>Meloidogyne</taxon>
    </lineage>
</organism>
<accession>A0ACB0ZFZ1</accession>
<gene>
    <name evidence="1" type="ORF">MENTE1834_LOCUS25008</name>
</gene>
<protein>
    <submittedName>
        <fullName evidence="1">Uncharacterized protein</fullName>
    </submittedName>
</protein>
<comment type="caution">
    <text evidence="1">The sequence shown here is derived from an EMBL/GenBank/DDBJ whole genome shotgun (WGS) entry which is preliminary data.</text>
</comment>
<dbReference type="EMBL" id="CAVMJV010000035">
    <property type="protein sequence ID" value="CAK5077974.1"/>
    <property type="molecule type" value="Genomic_DNA"/>
</dbReference>
<reference evidence="1" key="1">
    <citation type="submission" date="2023-11" db="EMBL/GenBank/DDBJ databases">
        <authorList>
            <person name="Poullet M."/>
        </authorList>
    </citation>
    <scope>NUCLEOTIDE SEQUENCE</scope>
    <source>
        <strain evidence="1">E1834</strain>
    </source>
</reference>
<dbReference type="Proteomes" id="UP001497535">
    <property type="component" value="Unassembled WGS sequence"/>
</dbReference>
<evidence type="ECO:0000313" key="1">
    <source>
        <dbReference type="EMBL" id="CAK5077974.1"/>
    </source>
</evidence>